<keyword evidence="1" id="KW-0678">Repressor</keyword>
<dbReference type="PROSITE" id="PS50977">
    <property type="entry name" value="HTH_TETR_2"/>
    <property type="match status" value="1"/>
</dbReference>
<dbReference type="RefSeq" id="WP_093014616.1">
    <property type="nucleotide sequence ID" value="NZ_FOXV01000014.1"/>
</dbReference>
<name>A0A1I6A1E7_9RHOB</name>
<organism evidence="7 8">
    <name type="scientific">Roseivivax halotolerans</name>
    <dbReference type="NCBI Taxonomy" id="93684"/>
    <lineage>
        <taxon>Bacteria</taxon>
        <taxon>Pseudomonadati</taxon>
        <taxon>Pseudomonadota</taxon>
        <taxon>Alphaproteobacteria</taxon>
        <taxon>Rhodobacterales</taxon>
        <taxon>Roseobacteraceae</taxon>
        <taxon>Roseivivax</taxon>
    </lineage>
</organism>
<dbReference type="InterPro" id="IPR009057">
    <property type="entry name" value="Homeodomain-like_sf"/>
</dbReference>
<dbReference type="Gene3D" id="1.10.357.10">
    <property type="entry name" value="Tetracycline Repressor, domain 2"/>
    <property type="match status" value="1"/>
</dbReference>
<evidence type="ECO:0000313" key="8">
    <source>
        <dbReference type="Proteomes" id="UP000243106"/>
    </source>
</evidence>
<reference evidence="8" key="1">
    <citation type="submission" date="2016-10" db="EMBL/GenBank/DDBJ databases">
        <authorList>
            <person name="Varghese N."/>
            <person name="Submissions S."/>
        </authorList>
    </citation>
    <scope>NUCLEOTIDE SEQUENCE [LARGE SCALE GENOMIC DNA]</scope>
    <source>
        <strain evidence="8">JCM 10271</strain>
    </source>
</reference>
<dbReference type="InterPro" id="IPR041490">
    <property type="entry name" value="KstR2_TetR_C"/>
</dbReference>
<gene>
    <name evidence="7" type="ORF">SAMN05421853_1148</name>
</gene>
<protein>
    <submittedName>
        <fullName evidence="7">DNA-binding transcriptional regulator, AcrR family</fullName>
    </submittedName>
</protein>
<dbReference type="InterPro" id="IPR050109">
    <property type="entry name" value="HTH-type_TetR-like_transc_reg"/>
</dbReference>
<dbReference type="PRINTS" id="PR00455">
    <property type="entry name" value="HTHTETR"/>
</dbReference>
<dbReference type="SUPFAM" id="SSF48498">
    <property type="entry name" value="Tetracyclin repressor-like, C-terminal domain"/>
    <property type="match status" value="1"/>
</dbReference>
<dbReference type="GO" id="GO:0000976">
    <property type="term" value="F:transcription cis-regulatory region binding"/>
    <property type="evidence" value="ECO:0007669"/>
    <property type="project" value="TreeGrafter"/>
</dbReference>
<dbReference type="PANTHER" id="PTHR30055">
    <property type="entry name" value="HTH-TYPE TRANSCRIPTIONAL REGULATOR RUTR"/>
    <property type="match status" value="1"/>
</dbReference>
<evidence type="ECO:0000256" key="5">
    <source>
        <dbReference type="PROSITE-ProRule" id="PRU00335"/>
    </source>
</evidence>
<feature type="DNA-binding region" description="H-T-H motif" evidence="5">
    <location>
        <begin position="33"/>
        <end position="52"/>
    </location>
</feature>
<feature type="domain" description="HTH tetR-type" evidence="6">
    <location>
        <begin position="10"/>
        <end position="70"/>
    </location>
</feature>
<dbReference type="EMBL" id="FOXV01000014">
    <property type="protein sequence ID" value="SFQ62502.1"/>
    <property type="molecule type" value="Genomic_DNA"/>
</dbReference>
<keyword evidence="8" id="KW-1185">Reference proteome</keyword>
<dbReference type="Proteomes" id="UP000243106">
    <property type="component" value="Unassembled WGS sequence"/>
</dbReference>
<dbReference type="InterPro" id="IPR001647">
    <property type="entry name" value="HTH_TetR"/>
</dbReference>
<dbReference type="Pfam" id="PF00440">
    <property type="entry name" value="TetR_N"/>
    <property type="match status" value="1"/>
</dbReference>
<evidence type="ECO:0000313" key="7">
    <source>
        <dbReference type="EMBL" id="SFQ62502.1"/>
    </source>
</evidence>
<evidence type="ECO:0000256" key="3">
    <source>
        <dbReference type="ARBA" id="ARBA00023125"/>
    </source>
</evidence>
<accession>A0A1I6A1E7</accession>
<keyword evidence="4" id="KW-0804">Transcription</keyword>
<dbReference type="InterPro" id="IPR036271">
    <property type="entry name" value="Tet_transcr_reg_TetR-rel_C_sf"/>
</dbReference>
<dbReference type="GO" id="GO:0003700">
    <property type="term" value="F:DNA-binding transcription factor activity"/>
    <property type="evidence" value="ECO:0007669"/>
    <property type="project" value="TreeGrafter"/>
</dbReference>
<dbReference type="PANTHER" id="PTHR30055:SF175">
    <property type="entry name" value="HTH-TYPE TRANSCRIPTIONAL REPRESSOR KSTR2"/>
    <property type="match status" value="1"/>
</dbReference>
<dbReference type="SUPFAM" id="SSF46689">
    <property type="entry name" value="Homeodomain-like"/>
    <property type="match status" value="1"/>
</dbReference>
<dbReference type="Pfam" id="PF17932">
    <property type="entry name" value="TetR_C_24"/>
    <property type="match status" value="1"/>
</dbReference>
<evidence type="ECO:0000256" key="1">
    <source>
        <dbReference type="ARBA" id="ARBA00022491"/>
    </source>
</evidence>
<keyword evidence="3 5" id="KW-0238">DNA-binding</keyword>
<keyword evidence="2" id="KW-0805">Transcription regulation</keyword>
<dbReference type="STRING" id="93684.SAMN05421853_1148"/>
<evidence type="ECO:0000256" key="2">
    <source>
        <dbReference type="ARBA" id="ARBA00023015"/>
    </source>
</evidence>
<sequence>MARTRGSHSDITGPRVERAALRLFAKHGYAAVSMRQIATEVGVQAGALYNYTPDKQMLLVSLMKTHMQDLLAAYEAWPKPVDPLGRLEAFTRFHLSFNSERPEAVFISYMELRNLTPEHFNEIAALRSRYERALVEILEDGVQDGIFQLEDARVTAFAIIGMLTQVNTWFREDGRLSRADVEALYWTMVQRLVSA</sequence>
<dbReference type="AlphaFoldDB" id="A0A1I6A1E7"/>
<evidence type="ECO:0000256" key="4">
    <source>
        <dbReference type="ARBA" id="ARBA00023163"/>
    </source>
</evidence>
<proteinExistence type="predicted"/>
<evidence type="ECO:0000259" key="6">
    <source>
        <dbReference type="PROSITE" id="PS50977"/>
    </source>
</evidence>